<sequence length="146" mass="15784">MRFTLTSTFAALATLTTVIAQSCSEAGRFGLPSVSPSTLSPGQTFTVTTNLTCAIEKGNTPTYLDYYISASATHKTSGPILLARRTWDKSSPPIDTFTTTLPNWFYFDDATYTLNLQNSFEREGPTGEKVIIVGGIETPITITGIN</sequence>
<dbReference type="EMBL" id="JAWWNJ010000037">
    <property type="protein sequence ID" value="KAK7022258.1"/>
    <property type="molecule type" value="Genomic_DNA"/>
</dbReference>
<feature type="signal peptide" evidence="1">
    <location>
        <begin position="1"/>
        <end position="20"/>
    </location>
</feature>
<organism evidence="2 3">
    <name type="scientific">Favolaschia claudopus</name>
    <dbReference type="NCBI Taxonomy" id="2862362"/>
    <lineage>
        <taxon>Eukaryota</taxon>
        <taxon>Fungi</taxon>
        <taxon>Dikarya</taxon>
        <taxon>Basidiomycota</taxon>
        <taxon>Agaricomycotina</taxon>
        <taxon>Agaricomycetes</taxon>
        <taxon>Agaricomycetidae</taxon>
        <taxon>Agaricales</taxon>
        <taxon>Marasmiineae</taxon>
        <taxon>Mycenaceae</taxon>
        <taxon>Favolaschia</taxon>
    </lineage>
</organism>
<dbReference type="Proteomes" id="UP001362999">
    <property type="component" value="Unassembled WGS sequence"/>
</dbReference>
<accession>A0AAW0B7W2</accession>
<keyword evidence="3" id="KW-1185">Reference proteome</keyword>
<protein>
    <submittedName>
        <fullName evidence="2">Uncharacterized protein</fullName>
    </submittedName>
</protein>
<keyword evidence="1" id="KW-0732">Signal</keyword>
<comment type="caution">
    <text evidence="2">The sequence shown here is derived from an EMBL/GenBank/DDBJ whole genome shotgun (WGS) entry which is preliminary data.</text>
</comment>
<evidence type="ECO:0000313" key="2">
    <source>
        <dbReference type="EMBL" id="KAK7022258.1"/>
    </source>
</evidence>
<feature type="chain" id="PRO_5043866623" evidence="1">
    <location>
        <begin position="21"/>
        <end position="146"/>
    </location>
</feature>
<evidence type="ECO:0000313" key="3">
    <source>
        <dbReference type="Proteomes" id="UP001362999"/>
    </source>
</evidence>
<dbReference type="AlphaFoldDB" id="A0AAW0B7W2"/>
<reference evidence="2 3" key="1">
    <citation type="journal article" date="2024" name="J Genomics">
        <title>Draft genome sequencing and assembly of Favolaschia claudopus CIRM-BRFM 2984 isolated from oak limbs.</title>
        <authorList>
            <person name="Navarro D."/>
            <person name="Drula E."/>
            <person name="Chaduli D."/>
            <person name="Cazenave R."/>
            <person name="Ahrendt S."/>
            <person name="Wang J."/>
            <person name="Lipzen A."/>
            <person name="Daum C."/>
            <person name="Barry K."/>
            <person name="Grigoriev I.V."/>
            <person name="Favel A."/>
            <person name="Rosso M.N."/>
            <person name="Martin F."/>
        </authorList>
    </citation>
    <scope>NUCLEOTIDE SEQUENCE [LARGE SCALE GENOMIC DNA]</scope>
    <source>
        <strain evidence="2 3">CIRM-BRFM 2984</strain>
    </source>
</reference>
<dbReference type="PROSITE" id="PS51257">
    <property type="entry name" value="PROKAR_LIPOPROTEIN"/>
    <property type="match status" value="1"/>
</dbReference>
<name>A0AAW0B7W2_9AGAR</name>
<gene>
    <name evidence="2" type="ORF">R3P38DRAFT_3195641</name>
</gene>
<evidence type="ECO:0000256" key="1">
    <source>
        <dbReference type="SAM" id="SignalP"/>
    </source>
</evidence>
<proteinExistence type="predicted"/>